<gene>
    <name evidence="1" type="ORF">SLEP1_g8896</name>
</gene>
<accession>A0AAV5IBJ4</accession>
<protein>
    <submittedName>
        <fullName evidence="1">Uncharacterized protein</fullName>
    </submittedName>
</protein>
<evidence type="ECO:0000313" key="1">
    <source>
        <dbReference type="EMBL" id="GKU95551.1"/>
    </source>
</evidence>
<proteinExistence type="predicted"/>
<name>A0AAV5IBJ4_9ROSI</name>
<dbReference type="AlphaFoldDB" id="A0AAV5IBJ4"/>
<organism evidence="1 2">
    <name type="scientific">Rubroshorea leprosula</name>
    <dbReference type="NCBI Taxonomy" id="152421"/>
    <lineage>
        <taxon>Eukaryota</taxon>
        <taxon>Viridiplantae</taxon>
        <taxon>Streptophyta</taxon>
        <taxon>Embryophyta</taxon>
        <taxon>Tracheophyta</taxon>
        <taxon>Spermatophyta</taxon>
        <taxon>Magnoliopsida</taxon>
        <taxon>eudicotyledons</taxon>
        <taxon>Gunneridae</taxon>
        <taxon>Pentapetalae</taxon>
        <taxon>rosids</taxon>
        <taxon>malvids</taxon>
        <taxon>Malvales</taxon>
        <taxon>Dipterocarpaceae</taxon>
        <taxon>Rubroshorea</taxon>
    </lineage>
</organism>
<reference evidence="1 2" key="1">
    <citation type="journal article" date="2021" name="Commun. Biol.">
        <title>The genome of Shorea leprosula (Dipterocarpaceae) highlights the ecological relevance of drought in aseasonal tropical rainforests.</title>
        <authorList>
            <person name="Ng K.K.S."/>
            <person name="Kobayashi M.J."/>
            <person name="Fawcett J.A."/>
            <person name="Hatakeyama M."/>
            <person name="Paape T."/>
            <person name="Ng C.H."/>
            <person name="Ang C.C."/>
            <person name="Tnah L.H."/>
            <person name="Lee C.T."/>
            <person name="Nishiyama T."/>
            <person name="Sese J."/>
            <person name="O'Brien M.J."/>
            <person name="Copetti D."/>
            <person name="Mohd Noor M.I."/>
            <person name="Ong R.C."/>
            <person name="Putra M."/>
            <person name="Sireger I.Z."/>
            <person name="Indrioko S."/>
            <person name="Kosugi Y."/>
            <person name="Izuno A."/>
            <person name="Isagi Y."/>
            <person name="Lee S.L."/>
            <person name="Shimizu K.K."/>
        </authorList>
    </citation>
    <scope>NUCLEOTIDE SEQUENCE [LARGE SCALE GENOMIC DNA]</scope>
    <source>
        <strain evidence="1">214</strain>
    </source>
</reference>
<dbReference type="EMBL" id="BPVZ01000009">
    <property type="protein sequence ID" value="GKU95551.1"/>
    <property type="molecule type" value="Genomic_DNA"/>
</dbReference>
<comment type="caution">
    <text evidence="1">The sequence shown here is derived from an EMBL/GenBank/DDBJ whole genome shotgun (WGS) entry which is preliminary data.</text>
</comment>
<sequence length="42" mass="4778">MVVRLGERNIVSQSLRLLKQVHHPLGITNWKAPVDHPSCFAE</sequence>
<dbReference type="Proteomes" id="UP001054252">
    <property type="component" value="Unassembled WGS sequence"/>
</dbReference>
<evidence type="ECO:0000313" key="2">
    <source>
        <dbReference type="Proteomes" id="UP001054252"/>
    </source>
</evidence>
<keyword evidence="2" id="KW-1185">Reference proteome</keyword>